<gene>
    <name evidence="2" type="ORF">ERJ70_00980</name>
</gene>
<dbReference type="Gene3D" id="3.40.50.1110">
    <property type="entry name" value="SGNH hydrolase"/>
    <property type="match status" value="1"/>
</dbReference>
<keyword evidence="3" id="KW-1185">Reference proteome</keyword>
<dbReference type="GO" id="GO:0016787">
    <property type="term" value="F:hydrolase activity"/>
    <property type="evidence" value="ECO:0007669"/>
    <property type="project" value="UniProtKB-KW"/>
</dbReference>
<dbReference type="PROSITE" id="PS01098">
    <property type="entry name" value="LIPASE_GDSL_SER"/>
    <property type="match status" value="1"/>
</dbReference>
<dbReference type="SUPFAM" id="SSF52266">
    <property type="entry name" value="SGNH hydrolase"/>
    <property type="match status" value="1"/>
</dbReference>
<dbReference type="InterPro" id="IPR051532">
    <property type="entry name" value="Ester_Hydrolysis_Enzymes"/>
</dbReference>
<dbReference type="InterPro" id="IPR036514">
    <property type="entry name" value="SGNH_hydro_sf"/>
</dbReference>
<evidence type="ECO:0000313" key="3">
    <source>
        <dbReference type="Proteomes" id="UP000665043"/>
    </source>
</evidence>
<dbReference type="PANTHER" id="PTHR30383:SF5">
    <property type="entry name" value="SGNH HYDROLASE-TYPE ESTERASE DOMAIN-CONTAINING PROTEIN"/>
    <property type="match status" value="1"/>
</dbReference>
<organism evidence="2 3">
    <name type="scientific">Sediminibacillus dalangtanensis</name>
    <dbReference type="NCBI Taxonomy" id="2729421"/>
    <lineage>
        <taxon>Bacteria</taxon>
        <taxon>Bacillati</taxon>
        <taxon>Bacillota</taxon>
        <taxon>Bacilli</taxon>
        <taxon>Bacillales</taxon>
        <taxon>Bacillaceae</taxon>
        <taxon>Sediminibacillus</taxon>
    </lineage>
</organism>
<dbReference type="InterPro" id="IPR013830">
    <property type="entry name" value="SGNH_hydro"/>
</dbReference>
<dbReference type="InterPro" id="IPR008265">
    <property type="entry name" value="Lipase_GDSL_AS"/>
</dbReference>
<evidence type="ECO:0000259" key="1">
    <source>
        <dbReference type="Pfam" id="PF13472"/>
    </source>
</evidence>
<accession>A0ABX7VPY7</accession>
<dbReference type="EMBL" id="CP046956">
    <property type="protein sequence ID" value="QTM98019.1"/>
    <property type="molecule type" value="Genomic_DNA"/>
</dbReference>
<dbReference type="RefSeq" id="WP_209366545.1">
    <property type="nucleotide sequence ID" value="NZ_CP046956.1"/>
</dbReference>
<dbReference type="Pfam" id="PF13472">
    <property type="entry name" value="Lipase_GDSL_2"/>
    <property type="match status" value="1"/>
</dbReference>
<keyword evidence="2" id="KW-0378">Hydrolase</keyword>
<proteinExistence type="predicted"/>
<sequence>MPLLEKSKIVFIGDSITDTGRKEDRQGIGYGYVRLLHDYLMTEFPNSSPEIINRGTNGNRITDLAARWNPDVIDLHPDFVSISIGINDVWRQLDHPEMKQVYPDIFHEIYRQLLDLLKSSGAIPILMEPTIIEEDPGSPGNQKLKPYVDIVRQLAVQYDGFLVPTHQKFIAFLTGNHKEKLTTDGVHMTSLGNMLMAKTWLQSVLEQQEECRCSK</sequence>
<protein>
    <submittedName>
        <fullName evidence="2">Hydrolase</fullName>
    </submittedName>
</protein>
<feature type="domain" description="SGNH hydrolase-type esterase" evidence="1">
    <location>
        <begin position="11"/>
        <end position="193"/>
    </location>
</feature>
<dbReference type="CDD" id="cd01834">
    <property type="entry name" value="SGNH_hydrolase_like_2"/>
    <property type="match status" value="1"/>
</dbReference>
<dbReference type="Proteomes" id="UP000665043">
    <property type="component" value="Chromosome"/>
</dbReference>
<evidence type="ECO:0000313" key="2">
    <source>
        <dbReference type="EMBL" id="QTM98019.1"/>
    </source>
</evidence>
<dbReference type="PANTHER" id="PTHR30383">
    <property type="entry name" value="THIOESTERASE 1/PROTEASE 1/LYSOPHOSPHOLIPASE L1"/>
    <property type="match status" value="1"/>
</dbReference>
<name>A0ABX7VPY7_9BACI</name>
<reference evidence="2 3" key="1">
    <citation type="submission" date="2019-12" db="EMBL/GenBank/DDBJ databases">
        <title>The whole genome sequencing of a strain isolated from a Mars analog, Dalangtan Playa.</title>
        <authorList>
            <person name="Huang T."/>
        </authorList>
    </citation>
    <scope>NUCLEOTIDE SEQUENCE [LARGE SCALE GENOMIC DNA]</scope>
    <source>
        <strain evidence="2 3">DP4-553-S</strain>
    </source>
</reference>